<protein>
    <recommendedName>
        <fullName evidence="2">DUF3168 domain-containing protein</fullName>
    </recommendedName>
</protein>
<accession>A0A449H9P2</accession>
<sequence length="135" mass="13959">MSKPHRLPPDPAAAIKAYLSAELAALVAAPAPTVGLVLPADWKLTSPPAVVVFDDSGPTLWPVMVKPTIRVTVWSNGRTRARAIAGAALGLLLSQRVAGVATITDPSQLLDARDSSTGGTLASFTVRAQSRTLPA</sequence>
<proteinExistence type="predicted"/>
<dbReference type="RefSeq" id="WP_137354342.1">
    <property type="nucleotide sequence ID" value="NZ_CAACYE020000001.1"/>
</dbReference>
<dbReference type="AlphaFoldDB" id="A0A449H9P2"/>
<evidence type="ECO:0000313" key="1">
    <source>
        <dbReference type="EMBL" id="VFA81608.1"/>
    </source>
</evidence>
<name>A0A449H9P2_NOCFR</name>
<organism evidence="1">
    <name type="scientific">Nocardia farcinica</name>
    <dbReference type="NCBI Taxonomy" id="37329"/>
    <lineage>
        <taxon>Bacteria</taxon>
        <taxon>Bacillati</taxon>
        <taxon>Actinomycetota</taxon>
        <taxon>Actinomycetes</taxon>
        <taxon>Mycobacteriales</taxon>
        <taxon>Nocardiaceae</taxon>
        <taxon>Nocardia</taxon>
    </lineage>
</organism>
<reference evidence="1" key="1">
    <citation type="submission" date="2019-02" db="EMBL/GenBank/DDBJ databases">
        <authorList>
            <consortium name="Pathogen Informatics"/>
        </authorList>
    </citation>
    <scope>NUCLEOTIDE SEQUENCE</scope>
    <source>
        <strain evidence="1">3012STDY6733949</strain>
    </source>
</reference>
<gene>
    <name evidence="1" type="ORF">NCTC1935_00189</name>
</gene>
<dbReference type="EMBL" id="CAACYE010000005">
    <property type="protein sequence ID" value="VFA81608.1"/>
    <property type="molecule type" value="Genomic_DNA"/>
</dbReference>
<evidence type="ECO:0008006" key="2">
    <source>
        <dbReference type="Google" id="ProtNLM"/>
    </source>
</evidence>